<feature type="repeat" description="TPR" evidence="1">
    <location>
        <begin position="936"/>
        <end position="969"/>
    </location>
</feature>
<reference evidence="4" key="1">
    <citation type="submission" date="2021-04" db="EMBL/GenBank/DDBJ databases">
        <title>Genome sequence of Woronichinia naegeliana from Washington state freshwater lake bloom.</title>
        <authorList>
            <person name="Dreher T.W."/>
        </authorList>
    </citation>
    <scope>NUCLEOTIDE SEQUENCE</scope>
    <source>
        <strain evidence="4">WA131</strain>
    </source>
</reference>
<proteinExistence type="predicted"/>
<feature type="repeat" description="TPR" evidence="1">
    <location>
        <begin position="1025"/>
        <end position="1058"/>
    </location>
</feature>
<feature type="coiled-coil region" evidence="2">
    <location>
        <begin position="1031"/>
        <end position="1171"/>
    </location>
</feature>
<dbReference type="PROSITE" id="PS50005">
    <property type="entry name" value="TPR"/>
    <property type="match status" value="6"/>
</dbReference>
<dbReference type="SUPFAM" id="SSF52540">
    <property type="entry name" value="P-loop containing nucleoside triphosphate hydrolases"/>
    <property type="match status" value="1"/>
</dbReference>
<dbReference type="InterPro" id="IPR019734">
    <property type="entry name" value="TPR_rpt"/>
</dbReference>
<organism evidence="4">
    <name type="scientific">Woronichinia naegeliana WA131</name>
    <dbReference type="NCBI Taxonomy" id="2824559"/>
    <lineage>
        <taxon>Bacteria</taxon>
        <taxon>Bacillati</taxon>
        <taxon>Cyanobacteriota</taxon>
        <taxon>Cyanophyceae</taxon>
        <taxon>Synechococcales</taxon>
        <taxon>Coelosphaeriaceae</taxon>
        <taxon>Woronichinia</taxon>
    </lineage>
</organism>
<feature type="repeat" description="TPR" evidence="1">
    <location>
        <begin position="1065"/>
        <end position="1098"/>
    </location>
</feature>
<dbReference type="SMART" id="SM00028">
    <property type="entry name" value="TPR"/>
    <property type="match status" value="8"/>
</dbReference>
<sequence>MPIITIREEQPTEAGFTATLSFDHRVNFPIAIHDPLAAVDEQRWEWYFEEWLRFPMLDTVKANQVSESIKNYGEALFEQVFGNRKAYTEYEKLRGNLGTLRIEIESLNPAFQALHWEALRDPDLPKPLAVEAVMIRKSSQPTAIAAEVAVSPTINLLLVTARPSRNDVAYRTISRPLLEALEQGNLRVKVDLLRPATFEALSKHLEAKGAGYYHLIHFDAHGALLSYEQFNRSESGAENRLVFKQRYGRKAISPYAGVKAFLAMEGEEEDQADLVEATELANLLTGKRIPVCILNACQSGKQLGSQAEQAEDYRETSLGSRLMAAGMQMVVAMGYSVTVTAAAMLIRDLYQALFGGETIEKAIRLGRLELFNVKERRAYFNQSIKLEDWLLPVVYSNQPVNFNLRDFKDQKEEEDYFESLAREFRFNPPEYSFVGRDLDILRIEKGLYRHNVLLLQGMGGTGKTTLLNFLREWWQKTHFADHIFYFGYDERAWTLDQILFAIGSQVYDRFEMGRFQAMNGLAQMQKLVTWLRSANGVLILDNLESVTGEPLAIPNTLNATEQEKLRDFLSRLVGGKSRVLLGSRSDEGWLGLVIRGNVYGLRGLDPEARTDLAKEILARHARSRAEDLLKDADFGRLLKVLAGYPLAMEVVLPNLSRQSPGEVLTALQAADVDLDTGSEDRTRSILKCVEYSHSNLSQEAQRLLLCLAPFSGFIVRFGIAGYAEELRKLEPFQAYDFSLFDEAIQEAIHWGLLEPMDEEQELLTIQPVFPYFLKTKLNALDKATREALQAGFKNYYQGLADIYNQLMESKEPQERQLGIFFCRLEYENLYQALQICLANQESIDVFFCLYKYFELINDVQSKNVSAQSVCNSLENYSQEFKQGELGYQIGFALHRLATSYQDLTQYEQAKHYFEITLESYQVLSKTEERDKKIWSASTYHQLGMVAEHLREYEEARKNYQQALAIKVEFGGLGLPSSEAFRYEQAGTYHQLGNVEYFLREYEEARKNYQQALAIKVEFGDRYNQAGTYGQLGTVALELREYEEARKNYQQALAIFVEFGDRHSQARTYHNLGAIAQELREYEEARKNYQQALAIKVEFGDRYNQAGTYGQLGTVALELREYEEARKNYQQALAIFVEFGDRYNQAMTYHQLGRVAQELREYAEARKNYQQAIAIFVEFGDRYNQAMTYHQLGRVAEELEEFPEAKTNFLQALSILAEFNDQYNLETFSIPALIRLYQTTQDPSILEALAQLFGITVDEVLEALGTG</sequence>
<evidence type="ECO:0000256" key="2">
    <source>
        <dbReference type="SAM" id="Coils"/>
    </source>
</evidence>
<dbReference type="InterPro" id="IPR027417">
    <property type="entry name" value="P-loop_NTPase"/>
</dbReference>
<dbReference type="Pfam" id="PF12770">
    <property type="entry name" value="CHAT"/>
    <property type="match status" value="1"/>
</dbReference>
<dbReference type="PRINTS" id="PR00364">
    <property type="entry name" value="DISEASERSIST"/>
</dbReference>
<dbReference type="InterPro" id="IPR024983">
    <property type="entry name" value="CHAT_dom"/>
</dbReference>
<evidence type="ECO:0000259" key="3">
    <source>
        <dbReference type="Pfam" id="PF12770"/>
    </source>
</evidence>
<feature type="repeat" description="TPR" evidence="1">
    <location>
        <begin position="1145"/>
        <end position="1178"/>
    </location>
</feature>
<gene>
    <name evidence="4" type="ORF">KA717_39885</name>
</gene>
<dbReference type="PROSITE" id="PS50293">
    <property type="entry name" value="TPR_REGION"/>
    <property type="match status" value="1"/>
</dbReference>
<dbReference type="Pfam" id="PF13424">
    <property type="entry name" value="TPR_12"/>
    <property type="match status" value="3"/>
</dbReference>
<name>A0A977PXD6_9CYAN</name>
<dbReference type="PANTHER" id="PTHR10098">
    <property type="entry name" value="RAPSYN-RELATED"/>
    <property type="match status" value="1"/>
</dbReference>
<dbReference type="Gene3D" id="3.40.50.300">
    <property type="entry name" value="P-loop containing nucleotide triphosphate hydrolases"/>
    <property type="match status" value="1"/>
</dbReference>
<dbReference type="EMBL" id="CP073041">
    <property type="protein sequence ID" value="UXE61420.1"/>
    <property type="molecule type" value="Genomic_DNA"/>
</dbReference>
<evidence type="ECO:0000313" key="4">
    <source>
        <dbReference type="EMBL" id="UXE61420.1"/>
    </source>
</evidence>
<dbReference type="PANTHER" id="PTHR10098:SF106">
    <property type="entry name" value="TETRATRICOPEPTIDE REPEAT PROTEIN 28-LIKE PROTEIN"/>
    <property type="match status" value="1"/>
</dbReference>
<dbReference type="AlphaFoldDB" id="A0A977PXD6"/>
<keyword evidence="2" id="KW-0175">Coiled coil</keyword>
<dbReference type="Pfam" id="PF13374">
    <property type="entry name" value="TPR_10"/>
    <property type="match status" value="1"/>
</dbReference>
<feature type="domain" description="CHAT" evidence="3">
    <location>
        <begin position="100"/>
        <end position="377"/>
    </location>
</feature>
<accession>A0A977PXD6</accession>
<protein>
    <submittedName>
        <fullName evidence="4">Tetratricopeptide repeat protein</fullName>
    </submittedName>
</protein>
<dbReference type="KEGG" id="wna:KA717_39885"/>
<feature type="repeat" description="TPR" evidence="1">
    <location>
        <begin position="1105"/>
        <end position="1138"/>
    </location>
</feature>
<evidence type="ECO:0000256" key="1">
    <source>
        <dbReference type="PROSITE-ProRule" id="PRU00339"/>
    </source>
</evidence>
<dbReference type="SUPFAM" id="SSF48452">
    <property type="entry name" value="TPR-like"/>
    <property type="match status" value="3"/>
</dbReference>
<dbReference type="InterPro" id="IPR011990">
    <property type="entry name" value="TPR-like_helical_dom_sf"/>
</dbReference>
<dbReference type="Gene3D" id="1.25.40.10">
    <property type="entry name" value="Tetratricopeptide repeat domain"/>
    <property type="match status" value="3"/>
</dbReference>
<dbReference type="Proteomes" id="UP001065613">
    <property type="component" value="Chromosome"/>
</dbReference>
<keyword evidence="1" id="KW-0802">TPR repeat</keyword>
<feature type="repeat" description="TPR" evidence="1">
    <location>
        <begin position="985"/>
        <end position="1018"/>
    </location>
</feature>